<name>A0AAW0DQ58_9AGAR</name>
<dbReference type="SUPFAM" id="SSF46785">
    <property type="entry name" value="Winged helix' DNA-binding domain"/>
    <property type="match status" value="1"/>
</dbReference>
<keyword evidence="10" id="KW-1185">Reference proteome</keyword>
<evidence type="ECO:0000256" key="2">
    <source>
        <dbReference type="ARBA" id="ARBA00004496"/>
    </source>
</evidence>
<keyword evidence="5" id="KW-0736">Signalosome</keyword>
<dbReference type="Gene3D" id="1.25.40.570">
    <property type="match status" value="1"/>
</dbReference>
<protein>
    <recommendedName>
        <fullName evidence="8">PCI domain-containing protein</fullName>
    </recommendedName>
</protein>
<dbReference type="Pfam" id="PF10602">
    <property type="entry name" value="RPN7"/>
    <property type="match status" value="1"/>
</dbReference>
<proteinExistence type="inferred from homology"/>
<dbReference type="GO" id="GO:0008180">
    <property type="term" value="C:COP9 signalosome"/>
    <property type="evidence" value="ECO:0007669"/>
    <property type="project" value="UniProtKB-KW"/>
</dbReference>
<dbReference type="AlphaFoldDB" id="A0AAW0DQ58"/>
<organism evidence="9 10">
    <name type="scientific">Paramarasmius palmivorus</name>
    <dbReference type="NCBI Taxonomy" id="297713"/>
    <lineage>
        <taxon>Eukaryota</taxon>
        <taxon>Fungi</taxon>
        <taxon>Dikarya</taxon>
        <taxon>Basidiomycota</taxon>
        <taxon>Agaricomycotina</taxon>
        <taxon>Agaricomycetes</taxon>
        <taxon>Agaricomycetidae</taxon>
        <taxon>Agaricales</taxon>
        <taxon>Marasmiineae</taxon>
        <taxon>Marasmiaceae</taxon>
        <taxon>Paramarasmius</taxon>
    </lineage>
</organism>
<dbReference type="InterPro" id="IPR045135">
    <property type="entry name" value="Rpn7_N"/>
</dbReference>
<keyword evidence="4" id="KW-0963">Cytoplasm</keyword>
<dbReference type="SMART" id="SM00088">
    <property type="entry name" value="PINT"/>
    <property type="match status" value="1"/>
</dbReference>
<evidence type="ECO:0000259" key="8">
    <source>
        <dbReference type="PROSITE" id="PS50250"/>
    </source>
</evidence>
<dbReference type="PANTHER" id="PTHR14145:SF2">
    <property type="entry name" value="COP9 SIGNALOSOME COMPLEX SUBUNIT 1"/>
    <property type="match status" value="1"/>
</dbReference>
<dbReference type="EMBL" id="JAYKXP010000011">
    <property type="protein sequence ID" value="KAK7052990.1"/>
    <property type="molecule type" value="Genomic_DNA"/>
</dbReference>
<evidence type="ECO:0000256" key="6">
    <source>
        <dbReference type="ARBA" id="ARBA00023242"/>
    </source>
</evidence>
<dbReference type="InterPro" id="IPR019585">
    <property type="entry name" value="Rpn7/CSN1"/>
</dbReference>
<accession>A0AAW0DQ58</accession>
<dbReference type="PROSITE" id="PS50250">
    <property type="entry name" value="PCI"/>
    <property type="match status" value="1"/>
</dbReference>
<dbReference type="Pfam" id="PF01399">
    <property type="entry name" value="PCI"/>
    <property type="match status" value="1"/>
</dbReference>
<dbReference type="InterPro" id="IPR036390">
    <property type="entry name" value="WH_DNA-bd_sf"/>
</dbReference>
<evidence type="ECO:0000256" key="3">
    <source>
        <dbReference type="ARBA" id="ARBA00008793"/>
    </source>
</evidence>
<dbReference type="InterPro" id="IPR000717">
    <property type="entry name" value="PCI_dom"/>
</dbReference>
<sequence length="503" mass="56429">MMDVDMEDSTQPQTQYAISQGSSNNRRYSPNYVVVDDAHPFDLDSYISNYAGRTAIERLIRIVSVCPSLAVDAFGLAVQYIHQSRDPSQYQTLCHAYEVVSSYPGVSGQLPSISELPTLDTRWVDEVTKKNQQEKMKLESELKTYSNNMIKESIRMGHRDLAEFYRAIGDYPAALKHWTKSREFCTTGQHVLDGCISILELLIEQRNYAHLPTYIFKAESALEGAAAAYQSAKDKESAATGTATSRKTTALLPDIDVLRSKLDFANGLSQLYATNYERAAYYFLRLNGGTAQGGGLGDWFGKLVSPGDIAIFGSVCALASLSRSAFKAQVLENLSFSTYIEQESHVREMIEAYMASNFKAVLEALNKYHTRHMIDIHLSQHIAALHNLTRSRLVTLYFTPFSNIKLDRMALAFGWSVEETEEYVVSLIRSGDIKGRVDSREKVLQVRKVDLRAELFAKAVKTGLEMQKTNKKLLYRMKLQQADLVVKPPPRANTGGQGDFVEQ</sequence>
<keyword evidence="6" id="KW-0539">Nucleus</keyword>
<feature type="compositionally biased region" description="Polar residues" evidence="7">
    <location>
        <begin position="9"/>
        <end position="23"/>
    </location>
</feature>
<evidence type="ECO:0000256" key="4">
    <source>
        <dbReference type="ARBA" id="ARBA00022490"/>
    </source>
</evidence>
<comment type="caution">
    <text evidence="9">The sequence shown here is derived from an EMBL/GenBank/DDBJ whole genome shotgun (WGS) entry which is preliminary data.</text>
</comment>
<dbReference type="Proteomes" id="UP001383192">
    <property type="component" value="Unassembled WGS sequence"/>
</dbReference>
<comment type="subcellular location">
    <subcellularLocation>
        <location evidence="2">Cytoplasm</location>
    </subcellularLocation>
    <subcellularLocation>
        <location evidence="1">Nucleus</location>
    </subcellularLocation>
</comment>
<feature type="domain" description="PCI" evidence="8">
    <location>
        <begin position="260"/>
        <end position="451"/>
    </location>
</feature>
<evidence type="ECO:0000313" key="10">
    <source>
        <dbReference type="Proteomes" id="UP001383192"/>
    </source>
</evidence>
<evidence type="ECO:0000313" key="9">
    <source>
        <dbReference type="EMBL" id="KAK7052990.1"/>
    </source>
</evidence>
<evidence type="ECO:0000256" key="5">
    <source>
        <dbReference type="ARBA" id="ARBA00022790"/>
    </source>
</evidence>
<evidence type="ECO:0000256" key="1">
    <source>
        <dbReference type="ARBA" id="ARBA00004123"/>
    </source>
</evidence>
<evidence type="ECO:0000256" key="7">
    <source>
        <dbReference type="SAM" id="MobiDB-lite"/>
    </source>
</evidence>
<comment type="similarity">
    <text evidence="3">Belongs to the CSN1 family.</text>
</comment>
<dbReference type="PANTHER" id="PTHR14145">
    <property type="entry name" value="26S PROTESOME SUBUNIT 6"/>
    <property type="match status" value="1"/>
</dbReference>
<feature type="region of interest" description="Disordered" evidence="7">
    <location>
        <begin position="1"/>
        <end position="23"/>
    </location>
</feature>
<gene>
    <name evidence="9" type="ORF">VNI00_004311</name>
</gene>
<dbReference type="GO" id="GO:0005737">
    <property type="term" value="C:cytoplasm"/>
    <property type="evidence" value="ECO:0007669"/>
    <property type="project" value="UniProtKB-SubCell"/>
</dbReference>
<reference evidence="9 10" key="1">
    <citation type="submission" date="2024-01" db="EMBL/GenBank/DDBJ databases">
        <title>A draft genome for a cacao thread blight-causing isolate of Paramarasmius palmivorus.</title>
        <authorList>
            <person name="Baruah I.K."/>
            <person name="Bukari Y."/>
            <person name="Amoako-Attah I."/>
            <person name="Meinhardt L.W."/>
            <person name="Bailey B.A."/>
            <person name="Cohen S.P."/>
        </authorList>
    </citation>
    <scope>NUCLEOTIDE SEQUENCE [LARGE SCALE GENOMIC DNA]</scope>
    <source>
        <strain evidence="9 10">GH-12</strain>
    </source>
</reference>